<dbReference type="NCBIfam" id="TIGR00007">
    <property type="entry name" value="1-(5-phosphoribosyl)-5-[(5-phosphoribosylamino)methylideneamino]imidazole-4-carboxamide isomerase"/>
    <property type="match status" value="1"/>
</dbReference>
<evidence type="ECO:0000256" key="10">
    <source>
        <dbReference type="ARBA" id="ARBA00023235"/>
    </source>
</evidence>
<dbReference type="InterPro" id="IPR011060">
    <property type="entry name" value="RibuloseP-bd_barrel"/>
</dbReference>
<keyword evidence="8 12" id="KW-0028">Amino-acid biosynthesis</keyword>
<dbReference type="FunFam" id="3.20.20.70:FF:000009">
    <property type="entry name" value="1-(5-phosphoribosyl)-5-[(5-phosphoribosylamino)methylideneamino] imidazole-4-carboxamide isomerase"/>
    <property type="match status" value="1"/>
</dbReference>
<proteinExistence type="inferred from homology"/>
<dbReference type="PANTHER" id="PTHR43090">
    <property type="entry name" value="1-(5-PHOSPHORIBOSYL)-5-[(5-PHOSPHORIBOSYLAMINO)METHYLIDENEAMINO] IMIDAZOLE-4-CARBOXAMIDE ISOMERASE"/>
    <property type="match status" value="1"/>
</dbReference>
<feature type="active site" description="Proton acceptor" evidence="12">
    <location>
        <position position="7"/>
    </location>
</feature>
<comment type="catalytic activity">
    <reaction evidence="1 12 14">
        <text>1-(5-phospho-beta-D-ribosyl)-5-[(5-phospho-beta-D-ribosylamino)methylideneamino]imidazole-4-carboxamide = 5-[(5-phospho-1-deoxy-D-ribulos-1-ylimino)methylamino]-1-(5-phospho-beta-D-ribosyl)imidazole-4-carboxamide</text>
        <dbReference type="Rhea" id="RHEA:15469"/>
        <dbReference type="ChEBI" id="CHEBI:58435"/>
        <dbReference type="ChEBI" id="CHEBI:58525"/>
        <dbReference type="EC" id="5.3.1.16"/>
    </reaction>
</comment>
<dbReference type="Proteomes" id="UP000051820">
    <property type="component" value="Unassembled WGS sequence"/>
</dbReference>
<dbReference type="InterPro" id="IPR023016">
    <property type="entry name" value="HisA/PriA"/>
</dbReference>
<reference evidence="15 16" key="1">
    <citation type="journal article" date="2015" name="Genome Announc.">
        <title>Expanding the biotechnology potential of lactobacilli through comparative genomics of 213 strains and associated genera.</title>
        <authorList>
            <person name="Sun Z."/>
            <person name="Harris H.M."/>
            <person name="McCann A."/>
            <person name="Guo C."/>
            <person name="Argimon S."/>
            <person name="Zhang W."/>
            <person name="Yang X."/>
            <person name="Jeffery I.B."/>
            <person name="Cooney J.C."/>
            <person name="Kagawa T.F."/>
            <person name="Liu W."/>
            <person name="Song Y."/>
            <person name="Salvetti E."/>
            <person name="Wrobel A."/>
            <person name="Rasinkangas P."/>
            <person name="Parkhill J."/>
            <person name="Rea M.C."/>
            <person name="O'Sullivan O."/>
            <person name="Ritari J."/>
            <person name="Douillard F.P."/>
            <person name="Paul Ross R."/>
            <person name="Yang R."/>
            <person name="Briner A.E."/>
            <person name="Felis G.E."/>
            <person name="de Vos W.M."/>
            <person name="Barrangou R."/>
            <person name="Klaenhammer T.R."/>
            <person name="Caufield P.W."/>
            <person name="Cui Y."/>
            <person name="Zhang H."/>
            <person name="O'Toole P.W."/>
        </authorList>
    </citation>
    <scope>NUCLEOTIDE SEQUENCE [LARGE SCALE GENOMIC DNA]</scope>
    <source>
        <strain evidence="15 16">DSM 5007</strain>
    </source>
</reference>
<dbReference type="GO" id="GO:0005737">
    <property type="term" value="C:cytoplasm"/>
    <property type="evidence" value="ECO:0007669"/>
    <property type="project" value="UniProtKB-SubCell"/>
</dbReference>
<name>A0A0R1W3K4_9LACO</name>
<comment type="similarity">
    <text evidence="4 12 13">Belongs to the HisA/HisF family.</text>
</comment>
<protein>
    <recommendedName>
        <fullName evidence="6 12">1-(5-phosphoribosyl)-5-[(5-phosphoribosylamino)methylideneamino] imidazole-4-carboxamide isomerase</fullName>
        <ecNumber evidence="5 12">5.3.1.16</ecNumber>
    </recommendedName>
    <alternativeName>
        <fullName evidence="11 12">Phosphoribosylformimino-5-aminoimidazole carboxamide ribotide isomerase</fullName>
    </alternativeName>
</protein>
<dbReference type="GO" id="GO:0000105">
    <property type="term" value="P:L-histidine biosynthetic process"/>
    <property type="evidence" value="ECO:0007669"/>
    <property type="project" value="UniProtKB-UniRule"/>
</dbReference>
<evidence type="ECO:0000256" key="2">
    <source>
        <dbReference type="ARBA" id="ARBA00004496"/>
    </source>
</evidence>
<dbReference type="InterPro" id="IPR006062">
    <property type="entry name" value="His_biosynth"/>
</dbReference>
<comment type="pathway">
    <text evidence="3 12 14">Amino-acid biosynthesis; L-histidine biosynthesis; L-histidine from 5-phospho-alpha-D-ribose 1-diphosphate: step 4/9.</text>
</comment>
<evidence type="ECO:0000256" key="1">
    <source>
        <dbReference type="ARBA" id="ARBA00000901"/>
    </source>
</evidence>
<evidence type="ECO:0000256" key="4">
    <source>
        <dbReference type="ARBA" id="ARBA00009667"/>
    </source>
</evidence>
<evidence type="ECO:0000256" key="12">
    <source>
        <dbReference type="HAMAP-Rule" id="MF_01014"/>
    </source>
</evidence>
<dbReference type="GO" id="GO:0003949">
    <property type="term" value="F:1-(5-phosphoribosyl)-5-[(5-phosphoribosylamino)methylideneamino]imidazole-4-carboxamide isomerase activity"/>
    <property type="evidence" value="ECO:0007669"/>
    <property type="project" value="UniProtKB-UniRule"/>
</dbReference>
<dbReference type="PANTHER" id="PTHR43090:SF2">
    <property type="entry name" value="1-(5-PHOSPHORIBOSYL)-5-[(5-PHOSPHORIBOSYLAMINO)METHYLIDENEAMINO] IMIDAZOLE-4-CARBOXAMIDE ISOMERASE"/>
    <property type="match status" value="1"/>
</dbReference>
<sequence length="237" mass="25329">MWIPAIDLSNGQSVRLYKGDFDQKTLINADPLTQAQTIEAAGLTTLHLVDLDGAKAGNPENLQVIKSLVANTNLTIEVGGGIRTIERIQQYLQLGIRRVIIGSAAVTNPELVKDAVQKFGTDKIVVGVDGRNEMVATQGWLDTATVSMSDLIKQMIGFGARTFIVTDIDRDGTMQGPNVDLLVKLQNEFQTADIIASGGIRDIDDLKNLKDNGITSAVIGKALAAGGMTLEQLKAVS</sequence>
<dbReference type="Gene3D" id="3.20.20.70">
    <property type="entry name" value="Aldolase class I"/>
    <property type="match status" value="1"/>
</dbReference>
<dbReference type="RefSeq" id="WP_010621297.1">
    <property type="nucleotide sequence ID" value="NZ_AZGF01000008.1"/>
</dbReference>
<evidence type="ECO:0000256" key="14">
    <source>
        <dbReference type="RuleBase" id="RU003658"/>
    </source>
</evidence>
<dbReference type="AlphaFoldDB" id="A0A0R1W3K4"/>
<dbReference type="PATRIC" id="fig|1423807.3.peg.2421"/>
<evidence type="ECO:0000313" key="16">
    <source>
        <dbReference type="Proteomes" id="UP000051820"/>
    </source>
</evidence>
<evidence type="ECO:0000256" key="7">
    <source>
        <dbReference type="ARBA" id="ARBA00022490"/>
    </source>
</evidence>
<gene>
    <name evidence="12" type="primary">hisA</name>
    <name evidence="15" type="ORF">FD16_GL002343</name>
</gene>
<dbReference type="EC" id="5.3.1.16" evidence="5 12"/>
<dbReference type="HAMAP" id="MF_01014">
    <property type="entry name" value="HisA"/>
    <property type="match status" value="1"/>
</dbReference>
<dbReference type="EMBL" id="AZGF01000008">
    <property type="protein sequence ID" value="KRM12350.1"/>
    <property type="molecule type" value="Genomic_DNA"/>
</dbReference>
<dbReference type="Pfam" id="PF00977">
    <property type="entry name" value="His_biosynth"/>
    <property type="match status" value="1"/>
</dbReference>
<evidence type="ECO:0000256" key="8">
    <source>
        <dbReference type="ARBA" id="ARBA00022605"/>
    </source>
</evidence>
<evidence type="ECO:0000313" key="15">
    <source>
        <dbReference type="EMBL" id="KRM12350.1"/>
    </source>
</evidence>
<dbReference type="InterPro" id="IPR013785">
    <property type="entry name" value="Aldolase_TIM"/>
</dbReference>
<evidence type="ECO:0000256" key="13">
    <source>
        <dbReference type="RuleBase" id="RU003657"/>
    </source>
</evidence>
<comment type="caution">
    <text evidence="15">The sequence shown here is derived from an EMBL/GenBank/DDBJ whole genome shotgun (WGS) entry which is preliminary data.</text>
</comment>
<keyword evidence="9 12" id="KW-0368">Histidine biosynthesis</keyword>
<dbReference type="GO" id="GO:0000162">
    <property type="term" value="P:L-tryptophan biosynthetic process"/>
    <property type="evidence" value="ECO:0007669"/>
    <property type="project" value="TreeGrafter"/>
</dbReference>
<dbReference type="InterPro" id="IPR006063">
    <property type="entry name" value="HisA_bact_arch"/>
</dbReference>
<keyword evidence="7 12" id="KW-0963">Cytoplasm</keyword>
<dbReference type="STRING" id="1423807.FD16_GL002343"/>
<dbReference type="OrthoDB" id="9807749at2"/>
<accession>A0A0R1W3K4</accession>
<dbReference type="CDD" id="cd04732">
    <property type="entry name" value="HisA"/>
    <property type="match status" value="1"/>
</dbReference>
<evidence type="ECO:0000256" key="9">
    <source>
        <dbReference type="ARBA" id="ARBA00023102"/>
    </source>
</evidence>
<comment type="subcellular location">
    <subcellularLocation>
        <location evidence="2 12 14">Cytoplasm</location>
    </subcellularLocation>
</comment>
<dbReference type="SUPFAM" id="SSF51366">
    <property type="entry name" value="Ribulose-phoshate binding barrel"/>
    <property type="match status" value="1"/>
</dbReference>
<evidence type="ECO:0000256" key="3">
    <source>
        <dbReference type="ARBA" id="ARBA00005133"/>
    </source>
</evidence>
<evidence type="ECO:0000256" key="11">
    <source>
        <dbReference type="ARBA" id="ARBA00030547"/>
    </source>
</evidence>
<dbReference type="UniPathway" id="UPA00031">
    <property type="reaction ID" value="UER00009"/>
</dbReference>
<keyword evidence="10 12" id="KW-0413">Isomerase</keyword>
<dbReference type="eggNOG" id="COG0106">
    <property type="taxonomic scope" value="Bacteria"/>
</dbReference>
<keyword evidence="16" id="KW-1185">Reference proteome</keyword>
<dbReference type="InterPro" id="IPR044524">
    <property type="entry name" value="Isoase_HisA-like"/>
</dbReference>
<evidence type="ECO:0000256" key="6">
    <source>
        <dbReference type="ARBA" id="ARBA00018464"/>
    </source>
</evidence>
<evidence type="ECO:0000256" key="5">
    <source>
        <dbReference type="ARBA" id="ARBA00012550"/>
    </source>
</evidence>
<feature type="active site" description="Proton donor" evidence="12">
    <location>
        <position position="129"/>
    </location>
</feature>
<organism evidence="15 16">
    <name type="scientific">Paucilactobacillus suebicus DSM 5007 = KCTC 3549</name>
    <dbReference type="NCBI Taxonomy" id="1423807"/>
    <lineage>
        <taxon>Bacteria</taxon>
        <taxon>Bacillati</taxon>
        <taxon>Bacillota</taxon>
        <taxon>Bacilli</taxon>
        <taxon>Lactobacillales</taxon>
        <taxon>Lactobacillaceae</taxon>
        <taxon>Paucilactobacillus</taxon>
    </lineage>
</organism>